<keyword evidence="3" id="KW-1185">Reference proteome</keyword>
<keyword evidence="1" id="KW-0732">Signal</keyword>
<dbReference type="EMBL" id="JBAKFM010000002">
    <property type="protein sequence ID" value="MEX0468957.1"/>
    <property type="molecule type" value="Genomic_DNA"/>
</dbReference>
<accession>A0ABV3TBF5</accession>
<evidence type="ECO:0008006" key="4">
    <source>
        <dbReference type="Google" id="ProtNLM"/>
    </source>
</evidence>
<evidence type="ECO:0000313" key="2">
    <source>
        <dbReference type="EMBL" id="MEX0468957.1"/>
    </source>
</evidence>
<feature type="signal peptide" evidence="1">
    <location>
        <begin position="1"/>
        <end position="23"/>
    </location>
</feature>
<proteinExistence type="predicted"/>
<sequence>MKGLLKSLSAGLLTLAISGPVGALGLDDVTGGGDGGSDVDVGQLVSQGDGLMGRFSLAFGNMNLALANTLDALGYKEKAEQLSARGNFYAEGNIAEKDAVERDIEVTREAVALVEESADSAEAVSDAGKEALASAVPHYVKGVYEATQLLPEAQKWADSVSSGISSLSSNPMKLNELRSSTAAPIFVATNLPSFMESFAGATNNFVAFARSNDVEVPDDISNVSF</sequence>
<organism evidence="2 3">
    <name type="scientific">Spiribacter pallidus</name>
    <dbReference type="NCBI Taxonomy" id="1987936"/>
    <lineage>
        <taxon>Bacteria</taxon>
        <taxon>Pseudomonadati</taxon>
        <taxon>Pseudomonadota</taxon>
        <taxon>Gammaproteobacteria</taxon>
        <taxon>Chromatiales</taxon>
        <taxon>Ectothiorhodospiraceae</taxon>
        <taxon>Spiribacter</taxon>
    </lineage>
</organism>
<evidence type="ECO:0000313" key="3">
    <source>
        <dbReference type="Proteomes" id="UP001556709"/>
    </source>
</evidence>
<reference evidence="2 3" key="1">
    <citation type="submission" date="2024-02" db="EMBL/GenBank/DDBJ databases">
        <title>New especies of Spiribacter isolated from saline water.</title>
        <authorList>
            <person name="Leon M.J."/>
            <person name="De La Haba R."/>
            <person name="Sanchez-Porro C."/>
            <person name="Ventosa A."/>
        </authorList>
    </citation>
    <scope>NUCLEOTIDE SEQUENCE [LARGE SCALE GENOMIC DNA]</scope>
    <source>
        <strain evidence="3">ag22IC6-390</strain>
    </source>
</reference>
<comment type="caution">
    <text evidence="2">The sequence shown here is derived from an EMBL/GenBank/DDBJ whole genome shotgun (WGS) entry which is preliminary data.</text>
</comment>
<protein>
    <recommendedName>
        <fullName evidence="4">DUF4197 domain-containing protein</fullName>
    </recommendedName>
</protein>
<dbReference type="RefSeq" id="WP_367958822.1">
    <property type="nucleotide sequence ID" value="NZ_JBAKFK010000002.1"/>
</dbReference>
<evidence type="ECO:0000256" key="1">
    <source>
        <dbReference type="SAM" id="SignalP"/>
    </source>
</evidence>
<name>A0ABV3TBF5_9GAMM</name>
<gene>
    <name evidence="2" type="ORF">V6X73_04350</name>
</gene>
<dbReference type="Proteomes" id="UP001556709">
    <property type="component" value="Unassembled WGS sequence"/>
</dbReference>
<feature type="chain" id="PRO_5046397014" description="DUF4197 domain-containing protein" evidence="1">
    <location>
        <begin position="24"/>
        <end position="225"/>
    </location>
</feature>